<reference evidence="1 2" key="2">
    <citation type="journal article" date="2019" name="Int. J. Syst. Evol. Microbiol.">
        <title>Anaerobacillus isosaccharinicus sp. nov., an alkaliphilic bacterium which degrades isosaccharinic acid.</title>
        <authorList>
            <person name="Bassil N.M."/>
            <person name="Lloyd J.R."/>
        </authorList>
    </citation>
    <scope>NUCLEOTIDE SEQUENCE [LARGE SCALE GENOMIC DNA]</scope>
    <source>
        <strain evidence="1 2">NB2006</strain>
    </source>
</reference>
<reference evidence="1 2" key="1">
    <citation type="journal article" date="2017" name="Genome Announc.">
        <title>Draft Genome Sequences of Four Alkaliphilic Bacteria Belonging to the Anaerobacillus Genus.</title>
        <authorList>
            <person name="Bassil N.M."/>
            <person name="Lloyd J.R."/>
        </authorList>
    </citation>
    <scope>NUCLEOTIDE SEQUENCE [LARGE SCALE GENOMIC DNA]</scope>
    <source>
        <strain evidence="1 2">NB2006</strain>
    </source>
</reference>
<proteinExistence type="predicted"/>
<gene>
    <name evidence="1" type="primary">ytrI</name>
    <name evidence="1" type="ORF">AWH56_014235</name>
</gene>
<evidence type="ECO:0000313" key="1">
    <source>
        <dbReference type="EMBL" id="QOY38620.2"/>
    </source>
</evidence>
<dbReference type="EMBL" id="CP063356">
    <property type="protein sequence ID" value="QOY38620.2"/>
    <property type="molecule type" value="Genomic_DNA"/>
</dbReference>
<dbReference type="Proteomes" id="UP000180175">
    <property type="component" value="Chromosome"/>
</dbReference>
<evidence type="ECO:0000313" key="2">
    <source>
        <dbReference type="Proteomes" id="UP000180175"/>
    </source>
</evidence>
<sequence length="168" mass="20043">MMRIPPYYRQPGWQRFFAGIIIGMIIGWFFFIYQFGTVQEKLVTEIKMQETTIKEQKRNIEILRSDKDELNKANQKKLTVQEVKIYFKNDKALRLSELSLHELRSQIEHELTPIMNKPIETVSNASDLLHQTIQNKTYTVNDKRYHVIIKEVHLYTTLQLFVEIRLAD</sequence>
<organism evidence="1 2">
    <name type="scientific">Anaerobacillus isosaccharinicus</name>
    <dbReference type="NCBI Taxonomy" id="1532552"/>
    <lineage>
        <taxon>Bacteria</taxon>
        <taxon>Bacillati</taxon>
        <taxon>Bacillota</taxon>
        <taxon>Bacilli</taxon>
        <taxon>Bacillales</taxon>
        <taxon>Bacillaceae</taxon>
        <taxon>Anaerobacillus</taxon>
    </lineage>
</organism>
<keyword evidence="2" id="KW-1185">Reference proteome</keyword>
<name>A0A7S7LD02_9BACI</name>
<dbReference type="Pfam" id="PF26347">
    <property type="entry name" value="YtrI_sporulation"/>
    <property type="match status" value="1"/>
</dbReference>
<dbReference type="OrthoDB" id="2691164at2"/>
<dbReference type="InterPro" id="IPR048198">
    <property type="entry name" value="YtrI"/>
</dbReference>
<dbReference type="InterPro" id="IPR058620">
    <property type="entry name" value="YtrI_C"/>
</dbReference>
<dbReference type="KEGG" id="aia:AWH56_014235"/>
<protein>
    <submittedName>
        <fullName evidence="1">Sporulation membrane protein YtrI</fullName>
    </submittedName>
</protein>
<dbReference type="NCBIfam" id="NF041479">
    <property type="entry name" value="spor_membprot_YtrI"/>
    <property type="match status" value="1"/>
</dbReference>
<accession>A0A7S7LD02</accession>